<evidence type="ECO:0000313" key="2">
    <source>
        <dbReference type="EMBL" id="QSZ67709.1"/>
    </source>
</evidence>
<keyword evidence="2" id="KW-0808">Transferase</keyword>
<dbReference type="Gene3D" id="3.40.50.150">
    <property type="entry name" value="Vaccinia Virus protein VP39"/>
    <property type="match status" value="1"/>
</dbReference>
<dbReference type="AlphaFoldDB" id="A0A8A3S767"/>
<feature type="domain" description="Methyltransferase small" evidence="1">
    <location>
        <begin position="31"/>
        <end position="131"/>
    </location>
</feature>
<protein>
    <submittedName>
        <fullName evidence="2">Methyltransferase domain-containing protein</fullName>
    </submittedName>
</protein>
<dbReference type="GeneID" id="76424588"/>
<keyword evidence="3" id="KW-1185">Reference proteome</keyword>
<dbReference type="EMBL" id="CP036172">
    <property type="protein sequence ID" value="QSZ67709.1"/>
    <property type="molecule type" value="Genomic_DNA"/>
</dbReference>
<accession>A0A8A3S767</accession>
<dbReference type="Pfam" id="PF05175">
    <property type="entry name" value="MTS"/>
    <property type="match status" value="1"/>
</dbReference>
<reference evidence="2" key="2">
    <citation type="submission" date="2019-02" db="EMBL/GenBank/DDBJ databases">
        <authorList>
            <person name="Chen S.-C."/>
            <person name="Chien H.-H."/>
            <person name="Lai M.-C."/>
        </authorList>
    </citation>
    <scope>NUCLEOTIDE SEQUENCE</scope>
    <source>
        <strain evidence="2">N2F9704</strain>
    </source>
</reference>
<name>A0A8A3S767_9EURY</name>
<proteinExistence type="predicted"/>
<organism evidence="2 3">
    <name type="scientific">Methanofollis aquaemaris</name>
    <dbReference type="NCBI Taxonomy" id="126734"/>
    <lineage>
        <taxon>Archaea</taxon>
        <taxon>Methanobacteriati</taxon>
        <taxon>Methanobacteriota</taxon>
        <taxon>Stenosarchaea group</taxon>
        <taxon>Methanomicrobia</taxon>
        <taxon>Methanomicrobiales</taxon>
        <taxon>Methanomicrobiaceae</taxon>
        <taxon>Methanofollis</taxon>
    </lineage>
</organism>
<sequence length="205" mass="22132">MRLKHLEMRLQRLKGFPAPRPVLEQYATPADVAARLLYHASTEGAIAGRRVLDLGCGTGVLACGAALLGAGEVVGIDLDQGALRTARRNADDLGVDFALVRGEVGTAFPIRPDTFETVVMNPPFGAQKKHADRPFIDCALVAAPVVYGIFNAGSLRFVEEYVRGRGEVTGAVEGSFAIPRTFAFHRKDRMEIPVEVLRIERTGGC</sequence>
<evidence type="ECO:0000259" key="1">
    <source>
        <dbReference type="Pfam" id="PF05175"/>
    </source>
</evidence>
<dbReference type="PANTHER" id="PTHR23290">
    <property type="entry name" value="RRNA N6-ADENOSINE-METHYLTRANSFERASE METTL5"/>
    <property type="match status" value="1"/>
</dbReference>
<evidence type="ECO:0000313" key="3">
    <source>
        <dbReference type="Proteomes" id="UP001042704"/>
    </source>
</evidence>
<dbReference type="RefSeq" id="WP_265580620.1">
    <property type="nucleotide sequence ID" value="NZ_CP036172.1"/>
</dbReference>
<dbReference type="KEGG" id="maqe:RJ40_09415"/>
<gene>
    <name evidence="2" type="ORF">RJ40_09415</name>
</gene>
<dbReference type="PANTHER" id="PTHR23290:SF0">
    <property type="entry name" value="RRNA N6-ADENOSINE-METHYLTRANSFERASE METTL5"/>
    <property type="match status" value="1"/>
</dbReference>
<dbReference type="InterPro" id="IPR051720">
    <property type="entry name" value="rRNA_MeTrfase/Polyamine_Synth"/>
</dbReference>
<dbReference type="InterPro" id="IPR029063">
    <property type="entry name" value="SAM-dependent_MTases_sf"/>
</dbReference>
<keyword evidence="2" id="KW-0489">Methyltransferase</keyword>
<reference evidence="2" key="1">
    <citation type="journal article" date="2001" name="Int. J. Syst. Evol. Microbiol.">
        <title>Methanofollis aquaemaris sp. nov., a methanogen isolated from an aquaculture fish pond.</title>
        <authorList>
            <person name="Lai M.C."/>
            <person name="Chen S.C."/>
        </authorList>
    </citation>
    <scope>NUCLEOTIDE SEQUENCE</scope>
    <source>
        <strain evidence="2">N2F9704</strain>
    </source>
</reference>
<dbReference type="Proteomes" id="UP001042704">
    <property type="component" value="Chromosome"/>
</dbReference>
<dbReference type="InterPro" id="IPR007848">
    <property type="entry name" value="Small_mtfrase_dom"/>
</dbReference>
<dbReference type="GO" id="GO:0032259">
    <property type="term" value="P:methylation"/>
    <property type="evidence" value="ECO:0007669"/>
    <property type="project" value="UniProtKB-KW"/>
</dbReference>
<dbReference type="GO" id="GO:0008168">
    <property type="term" value="F:methyltransferase activity"/>
    <property type="evidence" value="ECO:0007669"/>
    <property type="project" value="UniProtKB-KW"/>
</dbReference>
<dbReference type="CDD" id="cd02440">
    <property type="entry name" value="AdoMet_MTases"/>
    <property type="match status" value="1"/>
</dbReference>
<dbReference type="SUPFAM" id="SSF53335">
    <property type="entry name" value="S-adenosyl-L-methionine-dependent methyltransferases"/>
    <property type="match status" value="1"/>
</dbReference>